<dbReference type="InterPro" id="IPR001041">
    <property type="entry name" value="2Fe-2S_ferredoxin-type"/>
</dbReference>
<dbReference type="AlphaFoldDB" id="A0A0K6I7S9"/>
<evidence type="ECO:0000313" key="5">
    <source>
        <dbReference type="Proteomes" id="UP000183900"/>
    </source>
</evidence>
<dbReference type="SUPFAM" id="SSF54292">
    <property type="entry name" value="2Fe-2S ferredoxin-like"/>
    <property type="match status" value="1"/>
</dbReference>
<keyword evidence="1" id="KW-0560">Oxidoreductase</keyword>
<dbReference type="PROSITE" id="PS51085">
    <property type="entry name" value="2FE2S_FER_2"/>
    <property type="match status" value="1"/>
</dbReference>
<dbReference type="Pfam" id="PF13510">
    <property type="entry name" value="Fer2_4"/>
    <property type="match status" value="1"/>
</dbReference>
<dbReference type="Gene3D" id="3.10.20.440">
    <property type="entry name" value="2Fe-2S iron-sulphur cluster binding domain, sarcosine oxidase, alpha subunit, N-terminal domain"/>
    <property type="match status" value="1"/>
</dbReference>
<dbReference type="InterPro" id="IPR036010">
    <property type="entry name" value="2Fe-2S_ferredoxin-like_sf"/>
</dbReference>
<dbReference type="EMBL" id="CYHE01000012">
    <property type="protein sequence ID" value="CUA99141.1"/>
    <property type="molecule type" value="Genomic_DNA"/>
</dbReference>
<dbReference type="Proteomes" id="UP000183900">
    <property type="component" value="Unassembled WGS sequence"/>
</dbReference>
<evidence type="ECO:0000256" key="2">
    <source>
        <dbReference type="SAM" id="MobiDB-lite"/>
    </source>
</evidence>
<sequence length="90" mass="9125">MTGPSFFWCGETVPFRPGETIAAALTAARILHLGTDANGQPARYFCGIGACQACAVLVDGTIREACLTPARSGSEVRPVTPASAGGNDAG</sequence>
<organism evidence="4 5">
    <name type="scientific">Pannonibacter indicus</name>
    <dbReference type="NCBI Taxonomy" id="466044"/>
    <lineage>
        <taxon>Bacteria</taxon>
        <taxon>Pseudomonadati</taxon>
        <taxon>Pseudomonadota</taxon>
        <taxon>Alphaproteobacteria</taxon>
        <taxon>Hyphomicrobiales</taxon>
        <taxon>Stappiaceae</taxon>
        <taxon>Pannonibacter</taxon>
    </lineage>
</organism>
<feature type="region of interest" description="Disordered" evidence="2">
    <location>
        <begin position="70"/>
        <end position="90"/>
    </location>
</feature>
<dbReference type="CDD" id="cd00207">
    <property type="entry name" value="fer2"/>
    <property type="match status" value="1"/>
</dbReference>
<accession>A0A0K6I7S9</accession>
<proteinExistence type="predicted"/>
<dbReference type="InterPro" id="IPR042204">
    <property type="entry name" value="2Fe-2S-bd_N"/>
</dbReference>
<name>A0A0K6I7S9_9HYPH</name>
<dbReference type="GO" id="GO:0016491">
    <property type="term" value="F:oxidoreductase activity"/>
    <property type="evidence" value="ECO:0007669"/>
    <property type="project" value="UniProtKB-KW"/>
</dbReference>
<dbReference type="OrthoDB" id="573392at2"/>
<protein>
    <submittedName>
        <fullName evidence="4">2Fe-2S iron-sulfur cluster binding domain</fullName>
    </submittedName>
</protein>
<reference evidence="5" key="1">
    <citation type="submission" date="2015-08" db="EMBL/GenBank/DDBJ databases">
        <authorList>
            <person name="Varghese N."/>
        </authorList>
    </citation>
    <scope>NUCLEOTIDE SEQUENCE [LARGE SCALE GENOMIC DNA]</scope>
    <source>
        <strain evidence="5">DSM 23407</strain>
    </source>
</reference>
<dbReference type="GO" id="GO:0051536">
    <property type="term" value="F:iron-sulfur cluster binding"/>
    <property type="evidence" value="ECO:0007669"/>
    <property type="project" value="InterPro"/>
</dbReference>
<keyword evidence="5" id="KW-1185">Reference proteome</keyword>
<gene>
    <name evidence="4" type="ORF">Ga0061067_11245</name>
</gene>
<evidence type="ECO:0000256" key="1">
    <source>
        <dbReference type="ARBA" id="ARBA00023002"/>
    </source>
</evidence>
<dbReference type="RefSeq" id="WP_055456592.1">
    <property type="nucleotide sequence ID" value="NZ_CYHE01000012.1"/>
</dbReference>
<evidence type="ECO:0000259" key="3">
    <source>
        <dbReference type="PROSITE" id="PS51085"/>
    </source>
</evidence>
<feature type="domain" description="2Fe-2S ferredoxin-type" evidence="3">
    <location>
        <begin position="1"/>
        <end position="82"/>
    </location>
</feature>
<evidence type="ECO:0000313" key="4">
    <source>
        <dbReference type="EMBL" id="CUA99141.1"/>
    </source>
</evidence>